<sequence length="102" mass="11614">MYKTMLALAAAGTVLAGPALAGDRNRAPIYSDANSHYLDYKTDISEAKRELRKDLARADDEADREDAWAEYRREIADAKHDFRKEMAEEGRPIRRFPVVTVE</sequence>
<dbReference type="RefSeq" id="WP_129342037.1">
    <property type="nucleotide sequence ID" value="NZ_JACIDD010000002.1"/>
</dbReference>
<feature type="chain" id="PRO_5035244632" evidence="1">
    <location>
        <begin position="22"/>
        <end position="102"/>
    </location>
</feature>
<evidence type="ECO:0000256" key="1">
    <source>
        <dbReference type="SAM" id="SignalP"/>
    </source>
</evidence>
<comment type="caution">
    <text evidence="2">The sequence shown here is derived from an EMBL/GenBank/DDBJ whole genome shotgun (WGS) entry which is preliminary data.</text>
</comment>
<proteinExistence type="predicted"/>
<accession>A0A4Q2ITA4</accession>
<keyword evidence="3" id="KW-1185">Reference proteome</keyword>
<protein>
    <submittedName>
        <fullName evidence="2">Uncharacterized protein</fullName>
    </submittedName>
</protein>
<keyword evidence="1" id="KW-0732">Signal</keyword>
<dbReference type="Proteomes" id="UP000292347">
    <property type="component" value="Unassembled WGS sequence"/>
</dbReference>
<reference evidence="2 3" key="1">
    <citation type="submission" date="2019-01" db="EMBL/GenBank/DDBJ databases">
        <title>Sphingomonas mucosissima sp. nov. and Sphingomonas desiccabilis sp. nov., from biological soil crusts in the Colorado Plateau, USA.</title>
        <authorList>
            <person name="Zhu D."/>
        </authorList>
    </citation>
    <scope>NUCLEOTIDE SEQUENCE [LARGE SCALE GENOMIC DNA]</scope>
    <source>
        <strain evidence="2 3">CP1D</strain>
    </source>
</reference>
<organism evidence="2 3">
    <name type="scientific">Sphingomonas desiccabilis</name>
    <dbReference type="NCBI Taxonomy" id="429134"/>
    <lineage>
        <taxon>Bacteria</taxon>
        <taxon>Pseudomonadati</taxon>
        <taxon>Pseudomonadota</taxon>
        <taxon>Alphaproteobacteria</taxon>
        <taxon>Sphingomonadales</taxon>
        <taxon>Sphingomonadaceae</taxon>
        <taxon>Sphingomonas</taxon>
    </lineage>
</organism>
<dbReference type="EMBL" id="SDPT01000002">
    <property type="protein sequence ID" value="RXZ31805.1"/>
    <property type="molecule type" value="Genomic_DNA"/>
</dbReference>
<evidence type="ECO:0000313" key="2">
    <source>
        <dbReference type="EMBL" id="RXZ31805.1"/>
    </source>
</evidence>
<gene>
    <name evidence="2" type="ORF">EO081_11430</name>
</gene>
<feature type="signal peptide" evidence="1">
    <location>
        <begin position="1"/>
        <end position="21"/>
    </location>
</feature>
<dbReference type="AlphaFoldDB" id="A0A4Q2ITA4"/>
<evidence type="ECO:0000313" key="3">
    <source>
        <dbReference type="Proteomes" id="UP000292347"/>
    </source>
</evidence>
<name>A0A4Q2ITA4_9SPHN</name>